<reference evidence="4 7" key="1">
    <citation type="submission" date="2023-10" db="EMBL/GenBank/DDBJ databases">
        <title>Genome sequences of Mycoplasma ovipneumoniae isolated from goats.</title>
        <authorList>
            <person name="Spergser J."/>
        </authorList>
    </citation>
    <scope>NUCLEOTIDE SEQUENCE</scope>
    <source>
        <strain evidence="4">168</strain>
        <strain evidence="6 7">1N</strain>
        <strain evidence="2">2167_2</strain>
        <strain evidence="5">279</strain>
        <strain evidence="3">5N</strain>
    </source>
</reference>
<organism evidence="4 8">
    <name type="scientific">Mesomycoplasma ovipneumoniae</name>
    <dbReference type="NCBI Taxonomy" id="29562"/>
    <lineage>
        <taxon>Bacteria</taxon>
        <taxon>Bacillati</taxon>
        <taxon>Mycoplasmatota</taxon>
        <taxon>Mycoplasmoidales</taxon>
        <taxon>Metamycoplasmataceae</taxon>
        <taxon>Mesomycoplasma</taxon>
    </lineage>
</organism>
<keyword evidence="1" id="KW-1133">Transmembrane helix</keyword>
<dbReference type="EMBL" id="JAWPFE010000023">
    <property type="protein sequence ID" value="MDW2892964.1"/>
    <property type="molecule type" value="Genomic_DNA"/>
</dbReference>
<sequence>MTKLKSFFKKNKEKIGLKLQSSFVWASVIVGLGFTALTFWAIIYFFQQAFLDGFL</sequence>
<gene>
    <name evidence="4" type="ORF">R7U35_02710</name>
    <name evidence="2" type="ORF">R7V46_00575</name>
    <name evidence="6" type="ORF">R7V75_03200</name>
    <name evidence="5" type="ORF">R7V77_02585</name>
    <name evidence="3" type="ORF">R7W54_03190</name>
</gene>
<evidence type="ECO:0000313" key="3">
    <source>
        <dbReference type="EMBL" id="MDW2892964.1"/>
    </source>
</evidence>
<dbReference type="EMBL" id="JAWPEX010000005">
    <property type="protein sequence ID" value="MDW2898204.1"/>
    <property type="molecule type" value="Genomic_DNA"/>
</dbReference>
<dbReference type="Proteomes" id="UP001275471">
    <property type="component" value="Unassembled WGS sequence"/>
</dbReference>
<protein>
    <submittedName>
        <fullName evidence="4">Uncharacterized protein</fullName>
    </submittedName>
</protein>
<evidence type="ECO:0000313" key="6">
    <source>
        <dbReference type="EMBL" id="MDW2908720.1"/>
    </source>
</evidence>
<dbReference type="AlphaFoldDB" id="A0AAJ2P7B9"/>
<dbReference type="Proteomes" id="UP001281777">
    <property type="component" value="Unassembled WGS sequence"/>
</dbReference>
<dbReference type="EMBL" id="JAWPFC010000006">
    <property type="protein sequence ID" value="MDW2893596.1"/>
    <property type="molecule type" value="Genomic_DNA"/>
</dbReference>
<proteinExistence type="predicted"/>
<name>A0AAJ2P7B9_9BACT</name>
<dbReference type="Proteomes" id="UP001286563">
    <property type="component" value="Unassembled WGS sequence"/>
</dbReference>
<evidence type="ECO:0000313" key="7">
    <source>
        <dbReference type="Proteomes" id="UP001275471"/>
    </source>
</evidence>
<dbReference type="RefSeq" id="WP_313310235.1">
    <property type="nucleotide sequence ID" value="NZ_CP134941.1"/>
</dbReference>
<keyword evidence="1" id="KW-0812">Transmembrane</keyword>
<keyword evidence="7" id="KW-1185">Reference proteome</keyword>
<evidence type="ECO:0000313" key="2">
    <source>
        <dbReference type="EMBL" id="MDW2852404.1"/>
    </source>
</evidence>
<evidence type="ECO:0000313" key="4">
    <source>
        <dbReference type="EMBL" id="MDW2893596.1"/>
    </source>
</evidence>
<evidence type="ECO:0000256" key="1">
    <source>
        <dbReference type="SAM" id="Phobius"/>
    </source>
</evidence>
<dbReference type="Proteomes" id="UP001281096">
    <property type="component" value="Unassembled WGS sequence"/>
</dbReference>
<feature type="transmembrane region" description="Helical" evidence="1">
    <location>
        <begin position="21"/>
        <end position="46"/>
    </location>
</feature>
<accession>A0AAJ2P7B9</accession>
<dbReference type="EMBL" id="JAWPET010000002">
    <property type="protein sequence ID" value="MDW2852404.1"/>
    <property type="molecule type" value="Genomic_DNA"/>
</dbReference>
<comment type="caution">
    <text evidence="4">The sequence shown here is derived from an EMBL/GenBank/DDBJ whole genome shotgun (WGS) entry which is preliminary data.</text>
</comment>
<dbReference type="Proteomes" id="UP001276398">
    <property type="component" value="Unassembled WGS sequence"/>
</dbReference>
<dbReference type="EMBL" id="JAWPFF010000022">
    <property type="protein sequence ID" value="MDW2908720.1"/>
    <property type="molecule type" value="Genomic_DNA"/>
</dbReference>
<evidence type="ECO:0000313" key="8">
    <source>
        <dbReference type="Proteomes" id="UP001286563"/>
    </source>
</evidence>
<keyword evidence="1" id="KW-0472">Membrane</keyword>
<evidence type="ECO:0000313" key="5">
    <source>
        <dbReference type="EMBL" id="MDW2898204.1"/>
    </source>
</evidence>